<dbReference type="OrthoDB" id="107538at2157"/>
<evidence type="ECO:0008006" key="4">
    <source>
        <dbReference type="Google" id="ProtNLM"/>
    </source>
</evidence>
<protein>
    <recommendedName>
        <fullName evidence="4">Methanolan biosynthesis EpsI domain-containing protein</fullName>
    </recommendedName>
</protein>
<proteinExistence type="predicted"/>
<evidence type="ECO:0000256" key="1">
    <source>
        <dbReference type="SAM" id="Phobius"/>
    </source>
</evidence>
<dbReference type="EMBL" id="LMVP01000538">
    <property type="protein sequence ID" value="PAV10952.1"/>
    <property type="molecule type" value="Genomic_DNA"/>
</dbReference>
<keyword evidence="1" id="KW-0472">Membrane</keyword>
<keyword evidence="1" id="KW-0812">Transmembrane</keyword>
<reference evidence="2 3" key="1">
    <citation type="journal article" date="2017" name="BMC Genomics">
        <title>Genomic analysis of methanogenic archaea reveals a shift towards energy conservation.</title>
        <authorList>
            <person name="Gilmore S.P."/>
            <person name="Henske J.K."/>
            <person name="Sexton J.A."/>
            <person name="Solomon K.V."/>
            <person name="Seppala S."/>
            <person name="Yoo J.I."/>
            <person name="Huyett L.M."/>
            <person name="Pressman A."/>
            <person name="Cogan J.Z."/>
            <person name="Kivenson V."/>
            <person name="Peng X."/>
            <person name="Tan Y."/>
            <person name="Valentine D.L."/>
            <person name="O'Malley M.A."/>
        </authorList>
    </citation>
    <scope>NUCLEOTIDE SEQUENCE [LARGE SCALE GENOMIC DNA]</scope>
    <source>
        <strain evidence="2 3">MC-15</strain>
    </source>
</reference>
<dbReference type="RefSeq" id="WP_095645947.1">
    <property type="nucleotide sequence ID" value="NZ_LMVP01000538.1"/>
</dbReference>
<keyword evidence="1" id="KW-1133">Transmembrane helix</keyword>
<evidence type="ECO:0000313" key="2">
    <source>
        <dbReference type="EMBL" id="PAV10952.1"/>
    </source>
</evidence>
<feature type="transmembrane region" description="Helical" evidence="1">
    <location>
        <begin position="12"/>
        <end position="33"/>
    </location>
</feature>
<gene>
    <name evidence="2" type="ORF">ASJ81_02040</name>
</gene>
<keyword evidence="3" id="KW-1185">Reference proteome</keyword>
<sequence>MFYNKVNKKIAFLVFLIVALVGIWFILDTLLIGPGLPRSESMPKWYIPGAWRGNVQRCTSFFPQISPYCNLGKYSEGKFINVWYFDDESEFLKGEDTLYRCLNANGSVFQQKLNISTELQEKIKRDEANNSWGPTIGSHSFNATGYQSPETSGYFLVYEKPFLETREDYFIVYYGIMGLTNLTEETPELKKLIAESYYMSNEEGKVDSLMAEDEKEKNNSLLSWF</sequence>
<dbReference type="AlphaFoldDB" id="A0A2A2HNL9"/>
<evidence type="ECO:0000313" key="3">
    <source>
        <dbReference type="Proteomes" id="UP000218164"/>
    </source>
</evidence>
<organism evidence="2 3">
    <name type="scientific">Methanosarcina spelaei</name>
    <dbReference type="NCBI Taxonomy" id="1036679"/>
    <lineage>
        <taxon>Archaea</taxon>
        <taxon>Methanobacteriati</taxon>
        <taxon>Methanobacteriota</taxon>
        <taxon>Stenosarchaea group</taxon>
        <taxon>Methanomicrobia</taxon>
        <taxon>Methanosarcinales</taxon>
        <taxon>Methanosarcinaceae</taxon>
        <taxon>Methanosarcina</taxon>
    </lineage>
</organism>
<name>A0A2A2HNL9_9EURY</name>
<accession>A0A2A2HNL9</accession>
<comment type="caution">
    <text evidence="2">The sequence shown here is derived from an EMBL/GenBank/DDBJ whole genome shotgun (WGS) entry which is preliminary data.</text>
</comment>
<dbReference type="Proteomes" id="UP000218164">
    <property type="component" value="Unassembled WGS sequence"/>
</dbReference>